<dbReference type="Gene3D" id="3.40.50.150">
    <property type="entry name" value="Vaccinia Virus protein VP39"/>
    <property type="match status" value="1"/>
</dbReference>
<dbReference type="SUPFAM" id="SSF53335">
    <property type="entry name" value="S-adenosyl-L-methionine-dependent methyltransferases"/>
    <property type="match status" value="1"/>
</dbReference>
<evidence type="ECO:0000313" key="8">
    <source>
        <dbReference type="EMBL" id="MCQ4614115.1"/>
    </source>
</evidence>
<dbReference type="PRINTS" id="PR00105">
    <property type="entry name" value="C5METTRFRASE"/>
</dbReference>
<dbReference type="PANTHER" id="PTHR10629:SF52">
    <property type="entry name" value="DNA (CYTOSINE-5)-METHYLTRANSFERASE 1"/>
    <property type="match status" value="1"/>
</dbReference>
<dbReference type="GO" id="GO:0009307">
    <property type="term" value="P:DNA restriction-modification system"/>
    <property type="evidence" value="ECO:0007669"/>
    <property type="project" value="UniProtKB-KW"/>
</dbReference>
<comment type="catalytic activity">
    <reaction evidence="7">
        <text>a 2'-deoxycytidine in DNA + S-adenosyl-L-methionine = a 5-methyl-2'-deoxycytidine in DNA + S-adenosyl-L-homocysteine + H(+)</text>
        <dbReference type="Rhea" id="RHEA:13681"/>
        <dbReference type="Rhea" id="RHEA-COMP:11369"/>
        <dbReference type="Rhea" id="RHEA-COMP:11370"/>
        <dbReference type="ChEBI" id="CHEBI:15378"/>
        <dbReference type="ChEBI" id="CHEBI:57856"/>
        <dbReference type="ChEBI" id="CHEBI:59789"/>
        <dbReference type="ChEBI" id="CHEBI:85452"/>
        <dbReference type="ChEBI" id="CHEBI:85454"/>
        <dbReference type="EC" id="2.1.1.37"/>
    </reaction>
</comment>
<evidence type="ECO:0000256" key="7">
    <source>
        <dbReference type="RuleBase" id="RU000417"/>
    </source>
</evidence>
<evidence type="ECO:0000256" key="1">
    <source>
        <dbReference type="ARBA" id="ARBA00022603"/>
    </source>
</evidence>
<dbReference type="GO" id="GO:0032259">
    <property type="term" value="P:methylation"/>
    <property type="evidence" value="ECO:0007669"/>
    <property type="project" value="UniProtKB-KW"/>
</dbReference>
<evidence type="ECO:0000256" key="4">
    <source>
        <dbReference type="ARBA" id="ARBA00022747"/>
    </source>
</evidence>
<evidence type="ECO:0000256" key="2">
    <source>
        <dbReference type="ARBA" id="ARBA00022679"/>
    </source>
</evidence>
<evidence type="ECO:0000256" key="3">
    <source>
        <dbReference type="ARBA" id="ARBA00022691"/>
    </source>
</evidence>
<sequence>MYKVMDLFCGTGGFSKGFENAGEFEVVHGIDVLPIAVETFKANHPDAFAVADDIRKVRRSEVAEATGLRRGDVDVIIGGPPCQGFSSIRPFRSSADDDPRNSLFEEFASYVNYFRPKALVMENVVGLATYEGGNTIDRILETFSSLGYDCDWRILNAANFGVPQKRERLIILGVERGGSFQFPSFTHASASKTIGYKNKSRMHTYAAPVSTLFDTEDFDPLPSAVTVREAIDDLPIVQSGESSECYSKPPRTDFQRARRENAPDELTLHSSTRHSKKMMEIIRHSGDNISCIPKHLITSGFSSCYSRLRGDEPAVTITVNFVHPSSNKCIHPDLDRALTPREGARLQSFDDDFVFKGNRSQIVKQIGNAVPPLLGQAIARSVLDALGAPTPQ</sequence>
<dbReference type="AlphaFoldDB" id="A0ABD4TR30"/>
<evidence type="ECO:0000313" key="9">
    <source>
        <dbReference type="Proteomes" id="UP001205080"/>
    </source>
</evidence>
<dbReference type="InterPro" id="IPR001525">
    <property type="entry name" value="C5_MeTfrase"/>
</dbReference>
<evidence type="ECO:0000256" key="5">
    <source>
        <dbReference type="PROSITE-ProRule" id="PRU01016"/>
    </source>
</evidence>
<dbReference type="PROSITE" id="PS00095">
    <property type="entry name" value="C5_MTASE_2"/>
    <property type="match status" value="1"/>
</dbReference>
<gene>
    <name evidence="8" type="ORF">KBX22_05110</name>
</gene>
<dbReference type="Gene3D" id="3.90.120.10">
    <property type="entry name" value="DNA Methylase, subunit A, domain 2"/>
    <property type="match status" value="1"/>
</dbReference>
<reference evidence="8 9" key="1">
    <citation type="submission" date="2021-04" db="EMBL/GenBank/DDBJ databases">
        <title>Corynebacterium genitalium sp. nov. and Corynebacterium genitalium sp. nov., two new species of the genus Corynebacterium.</title>
        <authorList>
            <person name="Jaen-Luchoro D."/>
            <person name="Pinyeiro-Iglesias B."/>
            <person name="Al-Shaer S."/>
            <person name="Karlsson R."/>
            <person name="Gonzales-Siles L."/>
            <person name="Cardew S."/>
            <person name="Jensie-Markopolous S."/>
            <person name="Ohlen M."/>
            <person name="Inganas E."/>
            <person name="Moore E.R.B."/>
        </authorList>
    </citation>
    <scope>NUCLEOTIDE SEQUENCE [LARGE SCALE GENOMIC DNA]</scope>
    <source>
        <strain evidence="8 9">CCUG 55013</strain>
    </source>
</reference>
<keyword evidence="3 5" id="KW-0949">S-adenosyl-L-methionine</keyword>
<keyword evidence="2 5" id="KW-0808">Transferase</keyword>
<dbReference type="EMBL" id="JAGPYW010000004">
    <property type="protein sequence ID" value="MCQ4614115.1"/>
    <property type="molecule type" value="Genomic_DNA"/>
</dbReference>
<organism evidence="8 9">
    <name type="scientific">Corynebacterium pseudogenitalium</name>
    <dbReference type="NCBI Taxonomy" id="38303"/>
    <lineage>
        <taxon>Bacteria</taxon>
        <taxon>Bacillati</taxon>
        <taxon>Actinomycetota</taxon>
        <taxon>Actinomycetes</taxon>
        <taxon>Mycobacteriales</taxon>
        <taxon>Corynebacteriaceae</taxon>
        <taxon>Corynebacterium</taxon>
    </lineage>
</organism>
<comment type="similarity">
    <text evidence="5 6">Belongs to the class I-like SAM-binding methyltransferase superfamily. C5-methyltransferase family.</text>
</comment>
<dbReference type="InterPro" id="IPR029063">
    <property type="entry name" value="SAM-dependent_MTases_sf"/>
</dbReference>
<keyword evidence="4" id="KW-0680">Restriction system</keyword>
<dbReference type="InterPro" id="IPR018117">
    <property type="entry name" value="C5_DNA_meth_AS"/>
</dbReference>
<protein>
    <recommendedName>
        <fullName evidence="7">Cytosine-specific methyltransferase</fullName>
        <ecNumber evidence="7">2.1.1.37</ecNumber>
    </recommendedName>
</protein>
<dbReference type="EC" id="2.1.1.37" evidence="7"/>
<keyword evidence="1 5" id="KW-0489">Methyltransferase</keyword>
<dbReference type="InterPro" id="IPR031303">
    <property type="entry name" value="C5_meth_CS"/>
</dbReference>
<evidence type="ECO:0000256" key="6">
    <source>
        <dbReference type="RuleBase" id="RU000416"/>
    </source>
</evidence>
<dbReference type="InterPro" id="IPR050390">
    <property type="entry name" value="C5-Methyltransferase"/>
</dbReference>
<dbReference type="PANTHER" id="PTHR10629">
    <property type="entry name" value="CYTOSINE-SPECIFIC METHYLTRANSFERASE"/>
    <property type="match status" value="1"/>
</dbReference>
<dbReference type="GO" id="GO:0003886">
    <property type="term" value="F:DNA (cytosine-5-)-methyltransferase activity"/>
    <property type="evidence" value="ECO:0007669"/>
    <property type="project" value="UniProtKB-EC"/>
</dbReference>
<dbReference type="RefSeq" id="WP_256000650.1">
    <property type="nucleotide sequence ID" value="NZ_JAGPYW010000004.1"/>
</dbReference>
<dbReference type="NCBIfam" id="TIGR00675">
    <property type="entry name" value="dcm"/>
    <property type="match status" value="1"/>
</dbReference>
<name>A0ABD4TR30_9CORY</name>
<dbReference type="PROSITE" id="PS00094">
    <property type="entry name" value="C5_MTASE_1"/>
    <property type="match status" value="1"/>
</dbReference>
<dbReference type="Pfam" id="PF00145">
    <property type="entry name" value="DNA_methylase"/>
    <property type="match status" value="1"/>
</dbReference>
<dbReference type="Proteomes" id="UP001205080">
    <property type="component" value="Unassembled WGS sequence"/>
</dbReference>
<proteinExistence type="inferred from homology"/>
<accession>A0ABD4TR30</accession>
<dbReference type="PROSITE" id="PS51679">
    <property type="entry name" value="SAM_MT_C5"/>
    <property type="match status" value="1"/>
</dbReference>
<comment type="caution">
    <text evidence="8">The sequence shown here is derived from an EMBL/GenBank/DDBJ whole genome shotgun (WGS) entry which is preliminary data.</text>
</comment>
<feature type="active site" evidence="5">
    <location>
        <position position="82"/>
    </location>
</feature>